<dbReference type="Pfam" id="PF22157">
    <property type="entry name" value="SupH-like_C"/>
    <property type="match status" value="1"/>
</dbReference>
<dbReference type="Proteomes" id="UP001303946">
    <property type="component" value="Chromosome"/>
</dbReference>
<dbReference type="RefSeq" id="WP_316702332.1">
    <property type="nucleotide sequence ID" value="NZ_CP136336.1"/>
</dbReference>
<proteinExistence type="predicted"/>
<dbReference type="InterPro" id="IPR013780">
    <property type="entry name" value="Glyco_hydro_b"/>
</dbReference>
<name>A0ABZ0CWM8_9BURK</name>
<evidence type="ECO:0000313" key="3">
    <source>
        <dbReference type="Proteomes" id="UP001303946"/>
    </source>
</evidence>
<dbReference type="InterPro" id="IPR017853">
    <property type="entry name" value="GH"/>
</dbReference>
<dbReference type="Gene3D" id="2.60.40.1180">
    <property type="entry name" value="Golgi alpha-mannosidase II"/>
    <property type="match status" value="1"/>
</dbReference>
<accession>A0ABZ0CWM8</accession>
<dbReference type="InterPro" id="IPR054049">
    <property type="entry name" value="SupH-like_C"/>
</dbReference>
<dbReference type="SMART" id="SM00642">
    <property type="entry name" value="Aamy"/>
    <property type="match status" value="1"/>
</dbReference>
<keyword evidence="3" id="KW-1185">Reference proteome</keyword>
<dbReference type="PANTHER" id="PTHR10357">
    <property type="entry name" value="ALPHA-AMYLASE FAMILY MEMBER"/>
    <property type="match status" value="1"/>
</dbReference>
<dbReference type="InterPro" id="IPR045857">
    <property type="entry name" value="O16G_dom_2"/>
</dbReference>
<dbReference type="PANTHER" id="PTHR10357:SF219">
    <property type="entry name" value="MALTOSE ALPHA-D-GLUCOSYLTRANSFERASE"/>
    <property type="match status" value="1"/>
</dbReference>
<sequence length="552" mass="63193">MAEHWYKNALIYCLDVKTFADGNGDGIGDFIGLRNKLQYLAGFNIDCVWLQPFFPSPMRDNGYDITDYYNVDPRFGTLGDFVEFSRTARDKGLRVMIDLVVNHTSVDHPWFQAARRDPKSPYRDYYVWSDTQPEDAAEGTVFPGEQNTTWTWDREAKAYYFHRFYPHQAELNIANPAVRREIEKITGYWLQLGVTGFRIDALPFLIELKNLPTEGQTDPHDYLRELRHHAQTLCGDVCLMAEANLPPEEVPDYFGDGDKIHMSFNFWLNQHLFLALARGEATPVREAWEQLPPLPGLCQWNNFLRSHDEADFGRLTDAQREEVFRAFGPEPDMQLYERGVRRRLAPMLGNDRRKLELAHSLLLTLPGTPVLRYGDEIGMGDDLTLPHREAVRTPMQWSAQPNAGFSAAAREALVLPVIDEGEYGYERVNVEQQRHDAESLLNWLERMLRRRKECPAIGLGDCAFFDSGAKEVLAHRCVHENIAVIAVHNFSARRIALRLPVLAEGIEGACVHDILAGRRDDLRDDGRYDIELPPYGYRWFMVGADGASVTLC</sequence>
<reference evidence="2 3" key="1">
    <citation type="submission" date="2023-10" db="EMBL/GenBank/DDBJ databases">
        <title>Bacteria for the degradation of biodegradable plastic PBAT(Polybutylene adipate terephthalate).</title>
        <authorList>
            <person name="Weon H.-Y."/>
            <person name="Yeon J."/>
        </authorList>
    </citation>
    <scope>NUCLEOTIDE SEQUENCE [LARGE SCALE GENOMIC DNA]</scope>
    <source>
        <strain evidence="2 3">SBD 7-3</strain>
    </source>
</reference>
<dbReference type="Gene3D" id="3.20.20.80">
    <property type="entry name" value="Glycosidases"/>
    <property type="match status" value="1"/>
</dbReference>
<dbReference type="SUPFAM" id="SSF51011">
    <property type="entry name" value="Glycosyl hydrolase domain"/>
    <property type="match status" value="1"/>
</dbReference>
<dbReference type="Gene3D" id="3.90.400.10">
    <property type="entry name" value="Oligo-1,6-glucosidase, Domain 2"/>
    <property type="match status" value="1"/>
</dbReference>
<evidence type="ECO:0000259" key="1">
    <source>
        <dbReference type="SMART" id="SM00642"/>
    </source>
</evidence>
<dbReference type="CDD" id="cd11334">
    <property type="entry name" value="AmyAc_TreS"/>
    <property type="match status" value="1"/>
</dbReference>
<feature type="domain" description="Glycosyl hydrolase family 13 catalytic" evidence="1">
    <location>
        <begin position="13"/>
        <end position="410"/>
    </location>
</feature>
<protein>
    <submittedName>
        <fullName evidence="2">Alpha-amylase family protein</fullName>
    </submittedName>
</protein>
<dbReference type="InterPro" id="IPR006047">
    <property type="entry name" value="GH13_cat_dom"/>
</dbReference>
<dbReference type="EMBL" id="CP136336">
    <property type="protein sequence ID" value="WOB09378.1"/>
    <property type="molecule type" value="Genomic_DNA"/>
</dbReference>
<evidence type="ECO:0000313" key="2">
    <source>
        <dbReference type="EMBL" id="WOB09378.1"/>
    </source>
</evidence>
<dbReference type="Pfam" id="PF00128">
    <property type="entry name" value="Alpha-amylase"/>
    <property type="match status" value="2"/>
</dbReference>
<dbReference type="SUPFAM" id="SSF51445">
    <property type="entry name" value="(Trans)glycosidases"/>
    <property type="match status" value="1"/>
</dbReference>
<organism evidence="2 3">
    <name type="scientific">Piscinibacter gummiphilus</name>
    <dbReference type="NCBI Taxonomy" id="946333"/>
    <lineage>
        <taxon>Bacteria</taxon>
        <taxon>Pseudomonadati</taxon>
        <taxon>Pseudomonadota</taxon>
        <taxon>Betaproteobacteria</taxon>
        <taxon>Burkholderiales</taxon>
        <taxon>Sphaerotilaceae</taxon>
        <taxon>Piscinibacter</taxon>
    </lineage>
</organism>
<gene>
    <name evidence="2" type="ORF">RXV79_04785</name>
</gene>